<name>A0A699GQP2_TANCI</name>
<reference evidence="2" key="1">
    <citation type="journal article" date="2019" name="Sci. Rep.">
        <title>Draft genome of Tanacetum cinerariifolium, the natural source of mosquito coil.</title>
        <authorList>
            <person name="Yamashiro T."/>
            <person name="Shiraishi A."/>
            <person name="Satake H."/>
            <person name="Nakayama K."/>
        </authorList>
    </citation>
    <scope>NUCLEOTIDE SEQUENCE</scope>
</reference>
<dbReference type="EMBL" id="BKCJ010035704">
    <property type="protein sequence ID" value="GEV83032.1"/>
    <property type="molecule type" value="Genomic_DNA"/>
</dbReference>
<evidence type="ECO:0000256" key="1">
    <source>
        <dbReference type="SAM" id="MobiDB-lite"/>
    </source>
</evidence>
<gene>
    <name evidence="2" type="ORF">Tci_155009</name>
</gene>
<organism evidence="2">
    <name type="scientific">Tanacetum cinerariifolium</name>
    <name type="common">Dalmatian daisy</name>
    <name type="synonym">Chrysanthemum cinerariifolium</name>
    <dbReference type="NCBI Taxonomy" id="118510"/>
    <lineage>
        <taxon>Eukaryota</taxon>
        <taxon>Viridiplantae</taxon>
        <taxon>Streptophyta</taxon>
        <taxon>Embryophyta</taxon>
        <taxon>Tracheophyta</taxon>
        <taxon>Spermatophyta</taxon>
        <taxon>Magnoliopsida</taxon>
        <taxon>eudicotyledons</taxon>
        <taxon>Gunneridae</taxon>
        <taxon>Pentapetalae</taxon>
        <taxon>asterids</taxon>
        <taxon>campanulids</taxon>
        <taxon>Asterales</taxon>
        <taxon>Asteraceae</taxon>
        <taxon>Asteroideae</taxon>
        <taxon>Anthemideae</taxon>
        <taxon>Anthemidinae</taxon>
        <taxon>Tanacetum</taxon>
    </lineage>
</organism>
<feature type="compositionally biased region" description="Basic and acidic residues" evidence="1">
    <location>
        <begin position="385"/>
        <end position="396"/>
    </location>
</feature>
<proteinExistence type="predicted"/>
<protein>
    <submittedName>
        <fullName evidence="2">Uncharacterized protein</fullName>
    </submittedName>
</protein>
<sequence length="452" mass="50660">MTSRKCTNGLLLLVEELVMMAHINDIPHRILVYKQSFSLSGFRFIQVILNGDSPTPTKVVDGVVQVVAPTIAEQKLAKKNELKEKGTLLMALPDKPQLNFNIHKDAKSLMEAIEKRNKADLEDQSLDHLFNNLKIYEAEVKSSSSTRHNVQNIAFVSSQNTDSTNESVSAVPSVSAASTKVIVFSLPNVDNLSDAVIYSFFVSQSNSPQLDNDDLKQIDADDLEEMDLKWSPRDTKNKDTERRTVSVETSTSNALVSQCDGLNSSESDVSVPTSPMHDRPSALIIKDWVSDSEDESEGEPMPTQEAPSFVQTTEHVKTPRTYVKPDCDYFEKKIVQKPVWNHAMRVNHQNSARMTHPLTKEHVVPTSVLTRCGYCNNHKKRAKTRQNEHENRKSTDLAKITKKGSKPDKNEHEIVKSAQKPNPKILLCLKVKTKANCKLQGLILPNLKLQLL</sequence>
<accession>A0A699GQP2</accession>
<evidence type="ECO:0000313" key="2">
    <source>
        <dbReference type="EMBL" id="GEV83032.1"/>
    </source>
</evidence>
<feature type="region of interest" description="Disordered" evidence="1">
    <location>
        <begin position="232"/>
        <end position="277"/>
    </location>
</feature>
<feature type="compositionally biased region" description="Basic and acidic residues" evidence="1">
    <location>
        <begin position="232"/>
        <end position="245"/>
    </location>
</feature>
<feature type="compositionally biased region" description="Polar residues" evidence="1">
    <location>
        <begin position="246"/>
        <end position="273"/>
    </location>
</feature>
<comment type="caution">
    <text evidence="2">The sequence shown here is derived from an EMBL/GenBank/DDBJ whole genome shotgun (WGS) entry which is preliminary data.</text>
</comment>
<dbReference type="AlphaFoldDB" id="A0A699GQP2"/>
<feature type="region of interest" description="Disordered" evidence="1">
    <location>
        <begin position="380"/>
        <end position="414"/>
    </location>
</feature>
<feature type="compositionally biased region" description="Basic and acidic residues" evidence="1">
    <location>
        <begin position="405"/>
        <end position="414"/>
    </location>
</feature>
<feature type="region of interest" description="Disordered" evidence="1">
    <location>
        <begin position="290"/>
        <end position="317"/>
    </location>
</feature>